<protein>
    <submittedName>
        <fullName evidence="2">Uncharacterized protein</fullName>
    </submittedName>
</protein>
<sequence length="221" mass="25352">MSDDLLEKGNRQIIQRICEELGLSEKEGERMMQDLVLLGFKSFSPEAAQYFLRQLRVDQPLKTMMLDVLDSLKTLNLNVHNIDVKDDLLSRKLGDLNAAVNHLNESNSNHDAMVADIKEKLEGVVSHIFDDLQKQMMAAASQKFLNKDDASAILRKGFMDLRYAQKDHFDKIEQHQRDMYKRQEAMNEKVVANSEGWFYGAIMFAVGSLFGIAICFMIFVR</sequence>
<proteinExistence type="predicted"/>
<accession>A0A256FTP4</accession>
<organism evidence="2 3">
    <name type="scientific">Brucella thiophenivorans</name>
    <dbReference type="NCBI Taxonomy" id="571255"/>
    <lineage>
        <taxon>Bacteria</taxon>
        <taxon>Pseudomonadati</taxon>
        <taxon>Pseudomonadota</taxon>
        <taxon>Alphaproteobacteria</taxon>
        <taxon>Hyphomicrobiales</taxon>
        <taxon>Brucellaceae</taxon>
        <taxon>Brucella/Ochrobactrum group</taxon>
        <taxon>Brucella</taxon>
    </lineage>
</organism>
<dbReference type="RefSeq" id="WP_094507416.1">
    <property type="nucleotide sequence ID" value="NZ_JBHEEK010000015.1"/>
</dbReference>
<keyword evidence="1" id="KW-0812">Transmembrane</keyword>
<evidence type="ECO:0000256" key="1">
    <source>
        <dbReference type="SAM" id="Phobius"/>
    </source>
</evidence>
<dbReference type="Proteomes" id="UP000215590">
    <property type="component" value="Unassembled WGS sequence"/>
</dbReference>
<evidence type="ECO:0000313" key="3">
    <source>
        <dbReference type="Proteomes" id="UP000215590"/>
    </source>
</evidence>
<keyword evidence="1" id="KW-1133">Transmembrane helix</keyword>
<reference evidence="2 3" key="1">
    <citation type="submission" date="2017-07" db="EMBL/GenBank/DDBJ databases">
        <title>Phylogenetic study on the rhizospheric bacterium Ochrobactrum sp. A44.</title>
        <authorList>
            <person name="Krzyzanowska D.M."/>
            <person name="Ossowicki A."/>
            <person name="Rajewska M."/>
            <person name="Maciag T."/>
            <person name="Kaczynski Z."/>
            <person name="Czerwicka M."/>
            <person name="Jafra S."/>
        </authorList>
    </citation>
    <scope>NUCLEOTIDE SEQUENCE [LARGE SCALE GENOMIC DNA]</scope>
    <source>
        <strain evidence="2 3">DSM 7216</strain>
    </source>
</reference>
<comment type="caution">
    <text evidence="2">The sequence shown here is derived from an EMBL/GenBank/DDBJ whole genome shotgun (WGS) entry which is preliminary data.</text>
</comment>
<feature type="transmembrane region" description="Helical" evidence="1">
    <location>
        <begin position="197"/>
        <end position="220"/>
    </location>
</feature>
<name>A0A256FTP4_9HYPH</name>
<keyword evidence="3" id="KW-1185">Reference proteome</keyword>
<evidence type="ECO:0000313" key="2">
    <source>
        <dbReference type="EMBL" id="OYR18252.1"/>
    </source>
</evidence>
<keyword evidence="1" id="KW-0472">Membrane</keyword>
<dbReference type="EMBL" id="NNRJ01000027">
    <property type="protein sequence ID" value="OYR18252.1"/>
    <property type="molecule type" value="Genomic_DNA"/>
</dbReference>
<dbReference type="AlphaFoldDB" id="A0A256FTP4"/>
<gene>
    <name evidence="2" type="ORF">CEV31_4264</name>
</gene>